<sequence length="99" mass="11428">MAKKRKWAFVAEGAEILAQGGHYTNHRTGFVFRTYIVAGGDGVRFLREPYATHGWYVEKNNTTYTGRKARYNVTNEDDLKALDEFVGEERFPGWSSFRD</sequence>
<dbReference type="GeneID" id="62682541"/>
<dbReference type="KEGG" id="vg:62682541"/>
<reference evidence="2" key="1">
    <citation type="submission" date="2020-06" db="EMBL/GenBank/DDBJ databases">
        <title>Complete genome sequences of Providencia rettgeri bacteriophages PibeRecoleta, Stilesk and PatoteraRojo.</title>
        <authorList>
            <person name="Batinovic S."/>
            <person name="Chan H.T."/>
            <person name="Stiles J."/>
            <person name="Petrovski S."/>
        </authorList>
    </citation>
    <scope>NUCLEOTIDE SEQUENCE [LARGE SCALE GENOMIC DNA]</scope>
</reference>
<keyword evidence="2" id="KW-1185">Reference proteome</keyword>
<dbReference type="Proteomes" id="UP000515765">
    <property type="component" value="Segment"/>
</dbReference>
<dbReference type="RefSeq" id="YP_009999905.1">
    <property type="nucleotide sequence ID" value="NC_053010.1"/>
</dbReference>
<evidence type="ECO:0000313" key="1">
    <source>
        <dbReference type="EMBL" id="QMV30019.1"/>
    </source>
</evidence>
<proteinExistence type="predicted"/>
<protein>
    <submittedName>
        <fullName evidence="1">Uncharacterized protein</fullName>
    </submittedName>
</protein>
<name>A0A7G5B146_9CAUD</name>
<evidence type="ECO:0000313" key="2">
    <source>
        <dbReference type="Proteomes" id="UP000515765"/>
    </source>
</evidence>
<dbReference type="EMBL" id="MT675125">
    <property type="protein sequence ID" value="QMV30019.1"/>
    <property type="molecule type" value="Genomic_DNA"/>
</dbReference>
<accession>A0A7G5B146</accession>
<organism evidence="1 2">
    <name type="scientific">Providencia phage vB_PreS-Stilesk</name>
    <dbReference type="NCBI Taxonomy" id="2761110"/>
    <lineage>
        <taxon>Viruses</taxon>
        <taxon>Duplodnaviria</taxon>
        <taxon>Heunggongvirae</taxon>
        <taxon>Uroviricota</taxon>
        <taxon>Caudoviricetes</taxon>
        <taxon>Casjensviridae</taxon>
        <taxon>Redjacvirus</taxon>
        <taxon>Redjacvirus stilesk</taxon>
    </lineage>
</organism>